<keyword evidence="8" id="KW-0256">Endoplasmic reticulum</keyword>
<dbReference type="InterPro" id="IPR017972">
    <property type="entry name" value="Cyt_P450_CS"/>
</dbReference>
<evidence type="ECO:0000256" key="14">
    <source>
        <dbReference type="ARBA" id="ARBA00047827"/>
    </source>
</evidence>
<dbReference type="Proteomes" id="UP000494256">
    <property type="component" value="Unassembled WGS sequence"/>
</dbReference>
<evidence type="ECO:0000256" key="3">
    <source>
        <dbReference type="ARBA" id="ARBA00004406"/>
    </source>
</evidence>
<name>A0A8S1BLJ6_ARCPL</name>
<evidence type="ECO:0000313" key="18">
    <source>
        <dbReference type="EMBL" id="CAB3260453.1"/>
    </source>
</evidence>
<dbReference type="EC" id="1.14.14.1" evidence="5"/>
<dbReference type="Proteomes" id="UP000494106">
    <property type="component" value="Unassembled WGS sequence"/>
</dbReference>
<dbReference type="PRINTS" id="PR00463">
    <property type="entry name" value="EP450I"/>
</dbReference>
<evidence type="ECO:0000256" key="11">
    <source>
        <dbReference type="ARBA" id="ARBA00023004"/>
    </source>
</evidence>
<keyword evidence="13" id="KW-0472">Membrane</keyword>
<dbReference type="PRINTS" id="PR00385">
    <property type="entry name" value="P450"/>
</dbReference>
<dbReference type="PANTHER" id="PTHR24292">
    <property type="entry name" value="CYTOCHROME P450"/>
    <property type="match status" value="1"/>
</dbReference>
<keyword evidence="12 16" id="KW-0503">Monooxygenase</keyword>
<dbReference type="Gene3D" id="1.10.630.10">
    <property type="entry name" value="Cytochrome P450"/>
    <property type="match status" value="1"/>
</dbReference>
<keyword evidence="6 15" id="KW-0349">Heme</keyword>
<evidence type="ECO:0000313" key="20">
    <source>
        <dbReference type="Proteomes" id="UP000494256"/>
    </source>
</evidence>
<comment type="caution">
    <text evidence="18">The sequence shown here is derived from an EMBL/GenBank/DDBJ whole genome shotgun (WGS) entry which is preliminary data.</text>
</comment>
<comment type="cofactor">
    <cofactor evidence="1 15">
        <name>heme</name>
        <dbReference type="ChEBI" id="CHEBI:30413"/>
    </cofactor>
</comment>
<dbReference type="GO" id="GO:0020037">
    <property type="term" value="F:heme binding"/>
    <property type="evidence" value="ECO:0007669"/>
    <property type="project" value="InterPro"/>
</dbReference>
<gene>
    <name evidence="17" type="ORF">APLA_LOCUS11944</name>
    <name evidence="18" type="ORF">APLA_LOCUS16960</name>
</gene>
<evidence type="ECO:0000313" key="19">
    <source>
        <dbReference type="Proteomes" id="UP000494106"/>
    </source>
</evidence>
<dbReference type="InterPro" id="IPR036396">
    <property type="entry name" value="Cyt_P450_sf"/>
</dbReference>
<dbReference type="GO" id="GO:0016712">
    <property type="term" value="F:oxidoreductase activity, acting on paired donors, with incorporation or reduction of molecular oxygen, reduced flavin or flavoprotein as one donor, and incorporation of one atom of oxygen"/>
    <property type="evidence" value="ECO:0007669"/>
    <property type="project" value="UniProtKB-EC"/>
</dbReference>
<evidence type="ECO:0000256" key="7">
    <source>
        <dbReference type="ARBA" id="ARBA00022723"/>
    </source>
</evidence>
<accession>A0A8S1BLJ6</accession>
<dbReference type="SUPFAM" id="SSF48264">
    <property type="entry name" value="Cytochrome P450"/>
    <property type="match status" value="1"/>
</dbReference>
<comment type="catalytic activity">
    <reaction evidence="14">
        <text>an organic molecule + reduced [NADPH--hemoprotein reductase] + O2 = an alcohol + oxidized [NADPH--hemoprotein reductase] + H2O + H(+)</text>
        <dbReference type="Rhea" id="RHEA:17149"/>
        <dbReference type="Rhea" id="RHEA-COMP:11964"/>
        <dbReference type="Rhea" id="RHEA-COMP:11965"/>
        <dbReference type="ChEBI" id="CHEBI:15377"/>
        <dbReference type="ChEBI" id="CHEBI:15378"/>
        <dbReference type="ChEBI" id="CHEBI:15379"/>
        <dbReference type="ChEBI" id="CHEBI:30879"/>
        <dbReference type="ChEBI" id="CHEBI:57618"/>
        <dbReference type="ChEBI" id="CHEBI:58210"/>
        <dbReference type="ChEBI" id="CHEBI:142491"/>
        <dbReference type="EC" id="1.14.14.1"/>
    </reaction>
</comment>
<dbReference type="PANTHER" id="PTHR24292:SF54">
    <property type="entry name" value="CYP9F3-RELATED"/>
    <property type="match status" value="1"/>
</dbReference>
<evidence type="ECO:0000256" key="15">
    <source>
        <dbReference type="PIRSR" id="PIRSR602401-1"/>
    </source>
</evidence>
<evidence type="ECO:0000256" key="16">
    <source>
        <dbReference type="RuleBase" id="RU000461"/>
    </source>
</evidence>
<keyword evidence="9" id="KW-0492">Microsome</keyword>
<evidence type="ECO:0000256" key="9">
    <source>
        <dbReference type="ARBA" id="ARBA00022848"/>
    </source>
</evidence>
<keyword evidence="11 15" id="KW-0408">Iron</keyword>
<dbReference type="PROSITE" id="PS00086">
    <property type="entry name" value="CYTOCHROME_P450"/>
    <property type="match status" value="1"/>
</dbReference>
<evidence type="ECO:0000256" key="4">
    <source>
        <dbReference type="ARBA" id="ARBA00010617"/>
    </source>
</evidence>
<dbReference type="EMBL" id="CADEBC010000536">
    <property type="protein sequence ID" value="CAB3249023.1"/>
    <property type="molecule type" value="Genomic_DNA"/>
</dbReference>
<keyword evidence="19" id="KW-1185">Reference proteome</keyword>
<comment type="subcellular location">
    <subcellularLocation>
        <location evidence="3">Endoplasmic reticulum membrane</location>
        <topology evidence="3">Peripheral membrane protein</topology>
    </subcellularLocation>
    <subcellularLocation>
        <location evidence="2">Microsome membrane</location>
        <topology evidence="2">Peripheral membrane protein</topology>
    </subcellularLocation>
</comment>
<dbReference type="OrthoDB" id="2789670at2759"/>
<evidence type="ECO:0000256" key="8">
    <source>
        <dbReference type="ARBA" id="ARBA00022824"/>
    </source>
</evidence>
<evidence type="ECO:0000256" key="1">
    <source>
        <dbReference type="ARBA" id="ARBA00001971"/>
    </source>
</evidence>
<organism evidence="18 20">
    <name type="scientific">Arctia plantaginis</name>
    <name type="common">Wood tiger moth</name>
    <name type="synonym">Phalaena plantaginis</name>
    <dbReference type="NCBI Taxonomy" id="874455"/>
    <lineage>
        <taxon>Eukaryota</taxon>
        <taxon>Metazoa</taxon>
        <taxon>Ecdysozoa</taxon>
        <taxon>Arthropoda</taxon>
        <taxon>Hexapoda</taxon>
        <taxon>Insecta</taxon>
        <taxon>Pterygota</taxon>
        <taxon>Neoptera</taxon>
        <taxon>Endopterygota</taxon>
        <taxon>Lepidoptera</taxon>
        <taxon>Glossata</taxon>
        <taxon>Ditrysia</taxon>
        <taxon>Noctuoidea</taxon>
        <taxon>Erebidae</taxon>
        <taxon>Arctiinae</taxon>
        <taxon>Arctia</taxon>
    </lineage>
</organism>
<dbReference type="AlphaFoldDB" id="A0A8S1BLJ6"/>
<comment type="similarity">
    <text evidence="4 16">Belongs to the cytochrome P450 family.</text>
</comment>
<proteinExistence type="inferred from homology"/>
<dbReference type="GO" id="GO:0005506">
    <property type="term" value="F:iron ion binding"/>
    <property type="evidence" value="ECO:0007669"/>
    <property type="project" value="InterPro"/>
</dbReference>
<evidence type="ECO:0000313" key="17">
    <source>
        <dbReference type="EMBL" id="CAB3249023.1"/>
    </source>
</evidence>
<dbReference type="CDD" id="cd11056">
    <property type="entry name" value="CYP6-like"/>
    <property type="match status" value="1"/>
</dbReference>
<dbReference type="InterPro" id="IPR050476">
    <property type="entry name" value="Insect_CytP450_Detox"/>
</dbReference>
<protein>
    <recommendedName>
        <fullName evidence="5">unspecific monooxygenase</fullName>
        <ecNumber evidence="5">1.14.14.1</ecNumber>
    </recommendedName>
</protein>
<keyword evidence="7 15" id="KW-0479">Metal-binding</keyword>
<dbReference type="EMBL" id="CADEBD010000857">
    <property type="protein sequence ID" value="CAB3260453.1"/>
    <property type="molecule type" value="Genomic_DNA"/>
</dbReference>
<evidence type="ECO:0000256" key="13">
    <source>
        <dbReference type="ARBA" id="ARBA00023136"/>
    </source>
</evidence>
<evidence type="ECO:0000256" key="6">
    <source>
        <dbReference type="ARBA" id="ARBA00022617"/>
    </source>
</evidence>
<evidence type="ECO:0000256" key="12">
    <source>
        <dbReference type="ARBA" id="ARBA00023033"/>
    </source>
</evidence>
<evidence type="ECO:0000256" key="10">
    <source>
        <dbReference type="ARBA" id="ARBA00023002"/>
    </source>
</evidence>
<evidence type="ECO:0000256" key="2">
    <source>
        <dbReference type="ARBA" id="ARBA00004174"/>
    </source>
</evidence>
<evidence type="ECO:0000256" key="5">
    <source>
        <dbReference type="ARBA" id="ARBA00012109"/>
    </source>
</evidence>
<feature type="binding site" description="axial binding residue" evidence="15">
    <location>
        <position position="453"/>
    </location>
    <ligand>
        <name>heme</name>
        <dbReference type="ChEBI" id="CHEBI:30413"/>
    </ligand>
    <ligandPart>
        <name>Fe</name>
        <dbReference type="ChEBI" id="CHEBI:18248"/>
    </ligandPart>
</feature>
<dbReference type="GO" id="GO:0005789">
    <property type="term" value="C:endoplasmic reticulum membrane"/>
    <property type="evidence" value="ECO:0007669"/>
    <property type="project" value="UniProtKB-SubCell"/>
</dbReference>
<sequence>MITLVILVVALLALYLYGTRTFKYWEKRGIKHDKPVLFFGNNSECYLFRKSMTQVGVDTYWKYPNERVVGFFRSTRPELLIRDPAIIKRILLTDFAHFYPRGLNPHKTVIEPLLRNLFFADGDLWRLLRQRMTPAFTSGKLKAMFPLIVERAERLQLRALNAAAAGRAIDARDLMARYTTDFIGACGFGLDADSLNDEDSAFRKLGLTIFNIGFKDAVIAVLKEIFPNLLKHLRYLSRAEKPMFDLVSAILKQRNYEPSKRNDFIDLMLECQKRGKMVATSLEKVKSDGTPEIASMELTDELVAAQVFVFFAAGFETSSSATSFTLHQLAYHQEVQQKVQHEIDQVLSRYNNKLSYDAIREMTYLECAFKEGMRMFPSLGFLVRECACTYTIPELDVTIDKGVGIIIPLQALHNDPKYFDEPHEFRPERFGAGATDHRNKYVYLPFGDGPRACIGERLGMMQSLAGLAAVLSRFSVAPAETTVRHPVIEPKSDIVQGIKGGLPLLFIERYSACL</sequence>
<dbReference type="FunFam" id="1.10.630.10:FF:000042">
    <property type="entry name" value="Cytochrome P450"/>
    <property type="match status" value="1"/>
</dbReference>
<keyword evidence="10 16" id="KW-0560">Oxidoreductase</keyword>
<dbReference type="InterPro" id="IPR001128">
    <property type="entry name" value="Cyt_P450"/>
</dbReference>
<reference evidence="19 20" key="1">
    <citation type="submission" date="2020-04" db="EMBL/GenBank/DDBJ databases">
        <authorList>
            <person name="Wallbank WR R."/>
            <person name="Pardo Diaz C."/>
            <person name="Kozak K."/>
            <person name="Martin S."/>
            <person name="Jiggins C."/>
            <person name="Moest M."/>
            <person name="Warren A I."/>
            <person name="Byers J.R.P. K."/>
            <person name="Montejo-Kovacevich G."/>
            <person name="Yen C E."/>
        </authorList>
    </citation>
    <scope>NUCLEOTIDE SEQUENCE [LARGE SCALE GENOMIC DNA]</scope>
</reference>
<dbReference type="Pfam" id="PF00067">
    <property type="entry name" value="p450"/>
    <property type="match status" value="1"/>
</dbReference>
<dbReference type="InterPro" id="IPR002401">
    <property type="entry name" value="Cyt_P450_E_grp-I"/>
</dbReference>